<keyword evidence="8" id="KW-1185">Reference proteome</keyword>
<comment type="similarity">
    <text evidence="2 6">Belongs to the enoyl-CoA hydratase/isomerase family.</text>
</comment>
<reference evidence="7 8" key="1">
    <citation type="submission" date="2019-12" db="EMBL/GenBank/DDBJ databases">
        <title>Genomic-based taxomic classification of the family Erythrobacteraceae.</title>
        <authorList>
            <person name="Xu L."/>
        </authorList>
    </citation>
    <scope>NUCLEOTIDE SEQUENCE [LARGE SCALE GENOMIC DNA]</scope>
    <source>
        <strain evidence="7 8">100921-2</strain>
    </source>
</reference>
<name>A0A6I4TEP3_9SPHN</name>
<dbReference type="Gene3D" id="3.90.226.10">
    <property type="entry name" value="2-enoyl-CoA Hydratase, Chain A, domain 1"/>
    <property type="match status" value="1"/>
</dbReference>
<dbReference type="InterPro" id="IPR018376">
    <property type="entry name" value="Enoyl-CoA_hyd/isom_CS"/>
</dbReference>
<proteinExistence type="inferred from homology"/>
<dbReference type="SUPFAM" id="SSF52096">
    <property type="entry name" value="ClpP/crotonase"/>
    <property type="match status" value="1"/>
</dbReference>
<dbReference type="NCBIfam" id="NF005699">
    <property type="entry name" value="PRK07509.1"/>
    <property type="match status" value="1"/>
</dbReference>
<evidence type="ECO:0000256" key="2">
    <source>
        <dbReference type="ARBA" id="ARBA00005254"/>
    </source>
</evidence>
<dbReference type="InterPro" id="IPR045002">
    <property type="entry name" value="Ech1-like"/>
</dbReference>
<evidence type="ECO:0000313" key="8">
    <source>
        <dbReference type="Proteomes" id="UP000439522"/>
    </source>
</evidence>
<dbReference type="Pfam" id="PF00378">
    <property type="entry name" value="ECH_1"/>
    <property type="match status" value="1"/>
</dbReference>
<evidence type="ECO:0000256" key="3">
    <source>
        <dbReference type="ARBA" id="ARBA00022832"/>
    </source>
</evidence>
<dbReference type="OrthoDB" id="9802898at2"/>
<dbReference type="Proteomes" id="UP000439522">
    <property type="component" value="Unassembled WGS sequence"/>
</dbReference>
<dbReference type="PROSITE" id="PS00166">
    <property type="entry name" value="ENOYL_COA_HYDRATASE"/>
    <property type="match status" value="1"/>
</dbReference>
<protein>
    <submittedName>
        <fullName evidence="7">Crotonase/enoyl-CoA hydratase family protein</fullName>
    </submittedName>
</protein>
<dbReference type="InterPro" id="IPR029045">
    <property type="entry name" value="ClpP/crotonase-like_dom_sf"/>
</dbReference>
<evidence type="ECO:0000313" key="7">
    <source>
        <dbReference type="EMBL" id="MXO76039.1"/>
    </source>
</evidence>
<dbReference type="PANTHER" id="PTHR43149">
    <property type="entry name" value="ENOYL-COA HYDRATASE"/>
    <property type="match status" value="1"/>
</dbReference>
<dbReference type="GO" id="GO:0016853">
    <property type="term" value="F:isomerase activity"/>
    <property type="evidence" value="ECO:0007669"/>
    <property type="project" value="UniProtKB-KW"/>
</dbReference>
<dbReference type="GO" id="GO:0006635">
    <property type="term" value="P:fatty acid beta-oxidation"/>
    <property type="evidence" value="ECO:0007669"/>
    <property type="project" value="UniProtKB-UniPathway"/>
</dbReference>
<dbReference type="InterPro" id="IPR001753">
    <property type="entry name" value="Enoyl-CoA_hydra/iso"/>
</dbReference>
<comment type="caution">
    <text evidence="7">The sequence shown here is derived from an EMBL/GenBank/DDBJ whole genome shotgun (WGS) entry which is preliminary data.</text>
</comment>
<dbReference type="RefSeq" id="WP_160611872.1">
    <property type="nucleotide sequence ID" value="NZ_WTZA01000002.1"/>
</dbReference>
<dbReference type="InterPro" id="IPR014748">
    <property type="entry name" value="Enoyl-CoA_hydra_C"/>
</dbReference>
<evidence type="ECO:0000256" key="1">
    <source>
        <dbReference type="ARBA" id="ARBA00005005"/>
    </source>
</evidence>
<dbReference type="CDD" id="cd06558">
    <property type="entry name" value="crotonase-like"/>
    <property type="match status" value="1"/>
</dbReference>
<accession>A0A6I4TEP3</accession>
<dbReference type="Gene3D" id="1.10.12.10">
    <property type="entry name" value="Lyase 2-enoyl-coa Hydratase, Chain A, domain 2"/>
    <property type="match status" value="1"/>
</dbReference>
<evidence type="ECO:0000256" key="4">
    <source>
        <dbReference type="ARBA" id="ARBA00023098"/>
    </source>
</evidence>
<dbReference type="UniPathway" id="UPA00659"/>
<sequence>MEFRANERVSIDLDGDGVAHVRLTRGDKMNALDTEMFDRLIDAGQALQTMKGLRAVVLAGEGRAFCAGLDLASFGRHRADEPPLTERTYGNANRAQQVAMQWRKLPVPVIAAVHGVCFGGGLQIASGADIRVVAPDTRMAVMEMRWGLVPDMGGIALWRGLVRDDVLRELTYTNREFTGAEARAIGLATCVSEDPLAQATAIAQTIADRNPHAMRGAKRLINAMADKSTDDLLMEESREQHALLGSKNQMEAVMSGMEKRKARYDDA</sequence>
<organism evidence="7 8">
    <name type="scientific">Tsuneonella aeria</name>
    <dbReference type="NCBI Taxonomy" id="1837929"/>
    <lineage>
        <taxon>Bacteria</taxon>
        <taxon>Pseudomonadati</taxon>
        <taxon>Pseudomonadota</taxon>
        <taxon>Alphaproteobacteria</taxon>
        <taxon>Sphingomonadales</taxon>
        <taxon>Erythrobacteraceae</taxon>
        <taxon>Tsuneonella</taxon>
    </lineage>
</organism>
<keyword evidence="5" id="KW-0413">Isomerase</keyword>
<dbReference type="PANTHER" id="PTHR43149:SF1">
    <property type="entry name" value="DELTA(3,5)-DELTA(2,4)-DIENOYL-COA ISOMERASE, MITOCHONDRIAL"/>
    <property type="match status" value="1"/>
</dbReference>
<dbReference type="EMBL" id="WTZA01000002">
    <property type="protein sequence ID" value="MXO76039.1"/>
    <property type="molecule type" value="Genomic_DNA"/>
</dbReference>
<gene>
    <name evidence="7" type="ORF">GRI40_12510</name>
</gene>
<evidence type="ECO:0000256" key="5">
    <source>
        <dbReference type="ARBA" id="ARBA00023235"/>
    </source>
</evidence>
<dbReference type="AlphaFoldDB" id="A0A6I4TEP3"/>
<keyword evidence="4" id="KW-0443">Lipid metabolism</keyword>
<keyword evidence="3" id="KW-0276">Fatty acid metabolism</keyword>
<evidence type="ECO:0000256" key="6">
    <source>
        <dbReference type="RuleBase" id="RU003707"/>
    </source>
</evidence>
<comment type="pathway">
    <text evidence="1">Lipid metabolism; fatty acid beta-oxidation.</text>
</comment>